<dbReference type="AlphaFoldDB" id="A0A7H0GH53"/>
<dbReference type="Gene3D" id="3.10.129.10">
    <property type="entry name" value="Hotdog Thioesterase"/>
    <property type="match status" value="1"/>
</dbReference>
<dbReference type="KEGG" id="daer:H9K75_15535"/>
<evidence type="ECO:0000259" key="1">
    <source>
        <dbReference type="Pfam" id="PF01575"/>
    </source>
</evidence>
<evidence type="ECO:0000313" key="2">
    <source>
        <dbReference type="EMBL" id="QNP47619.1"/>
    </source>
</evidence>
<dbReference type="Proteomes" id="UP000516028">
    <property type="component" value="Chromosome"/>
</dbReference>
<keyword evidence="3" id="KW-1185">Reference proteome</keyword>
<dbReference type="RefSeq" id="WP_187723299.1">
    <property type="nucleotide sequence ID" value="NZ_CP060783.1"/>
</dbReference>
<reference evidence="2 3" key="1">
    <citation type="submission" date="2020-08" db="EMBL/GenBank/DDBJ databases">
        <title>Genome sequence of Diaphorobacter aerolatus KACC 16536T.</title>
        <authorList>
            <person name="Hyun D.-W."/>
            <person name="Bae J.-W."/>
        </authorList>
    </citation>
    <scope>NUCLEOTIDE SEQUENCE [LARGE SCALE GENOMIC DNA]</scope>
    <source>
        <strain evidence="2 3">KACC 16536</strain>
    </source>
</reference>
<proteinExistence type="predicted"/>
<dbReference type="PANTHER" id="PTHR13078:SF56">
    <property type="entry name" value="PEROXISOMAL MULTIFUNCTIONAL ENZYME TYPE 2"/>
    <property type="match status" value="1"/>
</dbReference>
<sequence length="186" mass="19918">MVDAGVSQVIDKGPEKGSIVLFESRGRTLEGEPVFTTVTVLLARRDGGIGGPAGSLPTPHPIPQRAPDLSVRVPTRPEASLLYRLNDDANPLHADPEVAKKAGFPAPILHGLCTYGSVCAALVKTVCEGDSARMATFDARFASPVFPGEELQVDIWRDQHLVSFRCSVPARNQVVLDHGRSELRGS</sequence>
<organism evidence="2 3">
    <name type="scientific">Diaphorobacter aerolatus</name>
    <dbReference type="NCBI Taxonomy" id="1288495"/>
    <lineage>
        <taxon>Bacteria</taxon>
        <taxon>Pseudomonadati</taxon>
        <taxon>Pseudomonadota</taxon>
        <taxon>Betaproteobacteria</taxon>
        <taxon>Burkholderiales</taxon>
        <taxon>Comamonadaceae</taxon>
        <taxon>Diaphorobacter</taxon>
    </lineage>
</organism>
<dbReference type="GO" id="GO:0003857">
    <property type="term" value="F:(3S)-3-hydroxyacyl-CoA dehydrogenase (NAD+) activity"/>
    <property type="evidence" value="ECO:0007669"/>
    <property type="project" value="TreeGrafter"/>
</dbReference>
<feature type="domain" description="MaoC-like" evidence="1">
    <location>
        <begin position="63"/>
        <end position="159"/>
    </location>
</feature>
<dbReference type="GO" id="GO:0004300">
    <property type="term" value="F:enoyl-CoA hydratase activity"/>
    <property type="evidence" value="ECO:0007669"/>
    <property type="project" value="TreeGrafter"/>
</dbReference>
<dbReference type="CDD" id="cd03448">
    <property type="entry name" value="HDE_HSD"/>
    <property type="match status" value="1"/>
</dbReference>
<dbReference type="GO" id="GO:0044594">
    <property type="term" value="F:17-beta-hydroxysteroid dehydrogenase (NAD+) activity"/>
    <property type="evidence" value="ECO:0007669"/>
    <property type="project" value="TreeGrafter"/>
</dbReference>
<dbReference type="InterPro" id="IPR029069">
    <property type="entry name" value="HotDog_dom_sf"/>
</dbReference>
<dbReference type="InterPro" id="IPR002539">
    <property type="entry name" value="MaoC-like_dom"/>
</dbReference>
<dbReference type="EMBL" id="CP060783">
    <property type="protein sequence ID" value="QNP47619.1"/>
    <property type="molecule type" value="Genomic_DNA"/>
</dbReference>
<dbReference type="PANTHER" id="PTHR13078">
    <property type="entry name" value="PEROXISOMAL MULTIFUNCTIONAL ENZYME TYPE 2-RELATED"/>
    <property type="match status" value="1"/>
</dbReference>
<dbReference type="GO" id="GO:0006635">
    <property type="term" value="P:fatty acid beta-oxidation"/>
    <property type="evidence" value="ECO:0007669"/>
    <property type="project" value="TreeGrafter"/>
</dbReference>
<gene>
    <name evidence="2" type="ORF">H9K75_15535</name>
</gene>
<accession>A0A7H0GH53</accession>
<dbReference type="Pfam" id="PF01575">
    <property type="entry name" value="MaoC_dehydratas"/>
    <property type="match status" value="1"/>
</dbReference>
<protein>
    <submittedName>
        <fullName evidence="2">MaoC family dehydratase</fullName>
    </submittedName>
</protein>
<evidence type="ECO:0000313" key="3">
    <source>
        <dbReference type="Proteomes" id="UP000516028"/>
    </source>
</evidence>
<dbReference type="SUPFAM" id="SSF54637">
    <property type="entry name" value="Thioesterase/thiol ester dehydrase-isomerase"/>
    <property type="match status" value="2"/>
</dbReference>
<name>A0A7H0GH53_9BURK</name>